<gene>
    <name evidence="1" type="ORF">IFJ75_18830</name>
</gene>
<dbReference type="Proteomes" id="UP000663918">
    <property type="component" value="Chromosome"/>
</dbReference>
<dbReference type="AlphaFoldDB" id="A0A975GVZ5"/>
<keyword evidence="2" id="KW-1185">Reference proteome</keyword>
<dbReference type="RefSeq" id="WP_207870322.1">
    <property type="nucleotide sequence ID" value="NZ_CP062222.1"/>
</dbReference>
<evidence type="ECO:0008006" key="3">
    <source>
        <dbReference type="Google" id="ProtNLM"/>
    </source>
</evidence>
<name>A0A975GVZ5_9CAUL</name>
<dbReference type="KEGG" id="bgoe:IFJ75_18830"/>
<protein>
    <recommendedName>
        <fullName evidence="3">DUF2188 domain-containing protein</fullName>
    </recommendedName>
</protein>
<evidence type="ECO:0000313" key="2">
    <source>
        <dbReference type="Proteomes" id="UP000663918"/>
    </source>
</evidence>
<sequence>MALALQTPPAVIEVLPDGPHWRLQSSDRLFSGIFTDRRSALRHAMAEAECHPGHVVVVSSARG</sequence>
<accession>A0A975GVZ5</accession>
<reference evidence="1" key="1">
    <citation type="submission" date="2020-09" db="EMBL/GenBank/DDBJ databases">
        <title>Brevundimonas sp. LVF2 isolated from a puddle in Goettingen, Germany.</title>
        <authorList>
            <person name="Friedrich I."/>
            <person name="Klassen A."/>
            <person name="Hannes N."/>
            <person name="Schneider D."/>
            <person name="Hertel R."/>
            <person name="Daniel R."/>
        </authorList>
    </citation>
    <scope>NUCLEOTIDE SEQUENCE</scope>
    <source>
        <strain evidence="1">LVF2</strain>
    </source>
</reference>
<evidence type="ECO:0000313" key="1">
    <source>
        <dbReference type="EMBL" id="QTC91223.1"/>
    </source>
</evidence>
<organism evidence="1 2">
    <name type="scientific">Brevundimonas goettingensis</name>
    <dbReference type="NCBI Taxonomy" id="2774190"/>
    <lineage>
        <taxon>Bacteria</taxon>
        <taxon>Pseudomonadati</taxon>
        <taxon>Pseudomonadota</taxon>
        <taxon>Alphaproteobacteria</taxon>
        <taxon>Caulobacterales</taxon>
        <taxon>Caulobacteraceae</taxon>
        <taxon>Brevundimonas</taxon>
    </lineage>
</organism>
<dbReference type="EMBL" id="CP062222">
    <property type="protein sequence ID" value="QTC91223.1"/>
    <property type="molecule type" value="Genomic_DNA"/>
</dbReference>
<proteinExistence type="predicted"/>